<protein>
    <submittedName>
        <fullName evidence="1">Uncharacterized protein</fullName>
    </submittedName>
</protein>
<accession>A0ABS5QR24</accession>
<keyword evidence="2" id="KW-1185">Reference proteome</keyword>
<sequence>MTLGMTLPRGSQRSSLATFESQVTGGLQAARKKAQEQGIKEEVVFSKEGVRLLNQRIDYPRNLHLEKEGRVRVQESGFISPQSLYFNRGKQRLRLVIVFGGGNAYFKEE</sequence>
<proteinExistence type="predicted"/>
<name>A0ABS5QR24_9LACO</name>
<gene>
    <name evidence="1" type="ORF">G6R28_00165</name>
</gene>
<dbReference type="Proteomes" id="UP000735205">
    <property type="component" value="Unassembled WGS sequence"/>
</dbReference>
<comment type="caution">
    <text evidence="1">The sequence shown here is derived from an EMBL/GenBank/DDBJ whole genome shotgun (WGS) entry which is preliminary data.</text>
</comment>
<dbReference type="RefSeq" id="WP_213792228.1">
    <property type="nucleotide sequence ID" value="NZ_JAAMFJ010000001.1"/>
</dbReference>
<evidence type="ECO:0000313" key="1">
    <source>
        <dbReference type="EMBL" id="MBS9335650.1"/>
    </source>
</evidence>
<organism evidence="1 2">
    <name type="scientific">Fructobacillus papyrifericola</name>
    <dbReference type="NCBI Taxonomy" id="2713172"/>
    <lineage>
        <taxon>Bacteria</taxon>
        <taxon>Bacillati</taxon>
        <taxon>Bacillota</taxon>
        <taxon>Bacilli</taxon>
        <taxon>Lactobacillales</taxon>
        <taxon>Lactobacillaceae</taxon>
        <taxon>Fructobacillus</taxon>
    </lineage>
</organism>
<dbReference type="EMBL" id="JAAMFJ010000001">
    <property type="protein sequence ID" value="MBS9335650.1"/>
    <property type="molecule type" value="Genomic_DNA"/>
</dbReference>
<evidence type="ECO:0000313" key="2">
    <source>
        <dbReference type="Proteomes" id="UP000735205"/>
    </source>
</evidence>
<reference evidence="1 2" key="1">
    <citation type="submission" date="2020-02" db="EMBL/GenBank/DDBJ databases">
        <title>Fructobacillus sp. isolated from paper mulberry of Taiwan.</title>
        <authorList>
            <person name="Lin S.-T."/>
        </authorList>
    </citation>
    <scope>NUCLEOTIDE SEQUENCE [LARGE SCALE GENOMIC DNA]</scope>
    <source>
        <strain evidence="1 2">M1-21</strain>
    </source>
</reference>